<dbReference type="RefSeq" id="WP_267620227.1">
    <property type="nucleotide sequence ID" value="NZ_JAODIW010000004.1"/>
</dbReference>
<organism evidence="3 4">
    <name type="scientific">Halobium salinum</name>
    <dbReference type="NCBI Taxonomy" id="1364940"/>
    <lineage>
        <taxon>Archaea</taxon>
        <taxon>Methanobacteriati</taxon>
        <taxon>Methanobacteriota</taxon>
        <taxon>Stenosarchaea group</taxon>
        <taxon>Halobacteria</taxon>
        <taxon>Halobacteriales</taxon>
        <taxon>Haloferacaceae</taxon>
        <taxon>Halobium</taxon>
    </lineage>
</organism>
<dbReference type="AlphaFoldDB" id="A0ABD5PDW7"/>
<gene>
    <name evidence="3" type="ORF">ACFO0N_14225</name>
</gene>
<dbReference type="InterPro" id="IPR011037">
    <property type="entry name" value="Pyrv_Knase-like_insert_dom_sf"/>
</dbReference>
<dbReference type="InterPro" id="IPR005303">
    <property type="entry name" value="MOCOS_middle"/>
</dbReference>
<keyword evidence="4" id="KW-1185">Reference proteome</keyword>
<dbReference type="PROSITE" id="PS51340">
    <property type="entry name" value="MOSC"/>
    <property type="match status" value="1"/>
</dbReference>
<reference evidence="3 4" key="1">
    <citation type="journal article" date="2019" name="Int. J. Syst. Evol. Microbiol.">
        <title>The Global Catalogue of Microorganisms (GCM) 10K type strain sequencing project: providing services to taxonomists for standard genome sequencing and annotation.</title>
        <authorList>
            <consortium name="The Broad Institute Genomics Platform"/>
            <consortium name="The Broad Institute Genome Sequencing Center for Infectious Disease"/>
            <person name="Wu L."/>
            <person name="Ma J."/>
        </authorList>
    </citation>
    <scope>NUCLEOTIDE SEQUENCE [LARGE SCALE GENOMIC DNA]</scope>
    <source>
        <strain evidence="3 4">CGMCC 1.12553</strain>
    </source>
</reference>
<dbReference type="Pfam" id="PF03476">
    <property type="entry name" value="MOSC_N"/>
    <property type="match status" value="1"/>
</dbReference>
<protein>
    <submittedName>
        <fullName evidence="3">MOSC domain-containing protein</fullName>
    </submittedName>
</protein>
<comment type="caution">
    <text evidence="3">The sequence shown here is derived from an EMBL/GenBank/DDBJ whole genome shotgun (WGS) entry which is preliminary data.</text>
</comment>
<feature type="domain" description="MOSC" evidence="2">
    <location>
        <begin position="111"/>
        <end position="282"/>
    </location>
</feature>
<accession>A0ABD5PDW7</accession>
<evidence type="ECO:0000313" key="4">
    <source>
        <dbReference type="Proteomes" id="UP001595921"/>
    </source>
</evidence>
<evidence type="ECO:0000256" key="1">
    <source>
        <dbReference type="SAM" id="MobiDB-lite"/>
    </source>
</evidence>
<feature type="region of interest" description="Disordered" evidence="1">
    <location>
        <begin position="63"/>
        <end position="87"/>
    </location>
</feature>
<dbReference type="Pfam" id="PF03473">
    <property type="entry name" value="MOSC"/>
    <property type="match status" value="1"/>
</dbReference>
<dbReference type="SUPFAM" id="SSF141673">
    <property type="entry name" value="MOSC N-terminal domain-like"/>
    <property type="match status" value="1"/>
</dbReference>
<evidence type="ECO:0000259" key="2">
    <source>
        <dbReference type="PROSITE" id="PS51340"/>
    </source>
</evidence>
<name>A0ABD5PDW7_9EURY</name>
<dbReference type="EMBL" id="JBHSDS010000007">
    <property type="protein sequence ID" value="MFC4359102.1"/>
    <property type="molecule type" value="Genomic_DNA"/>
</dbReference>
<proteinExistence type="predicted"/>
<dbReference type="SUPFAM" id="SSF50800">
    <property type="entry name" value="PK beta-barrel domain-like"/>
    <property type="match status" value="1"/>
</dbReference>
<feature type="compositionally biased region" description="Acidic residues" evidence="1">
    <location>
        <begin position="72"/>
        <end position="85"/>
    </location>
</feature>
<evidence type="ECO:0000313" key="3">
    <source>
        <dbReference type="EMBL" id="MFC4359102.1"/>
    </source>
</evidence>
<dbReference type="InterPro" id="IPR005302">
    <property type="entry name" value="MoCF_Sase_C"/>
</dbReference>
<dbReference type="Proteomes" id="UP001595921">
    <property type="component" value="Unassembled WGS sequence"/>
</dbReference>
<sequence length="289" mass="31770">MTDRARLARVTVYPFKSLDGLDRPASRIVESGALAGDREFAAFDADGEYVNGKRERRVHRIRAAFGGPGGADEPDEGDEGDEPGEEPWRRVTLRPADADPVTVRLGAADGRARAGRAFEEYLGYPVTVRRDGSGGFPDDQALSGPTLVSTATIREVASWFDGVDEAGMRRRLRANLEVDGVPAFWEDRLFADRGEGVAFEVGGTRFVGVNPCQRCVVPSRDPDTGEAYPGFRERFVEKRRETKPPWTDGERFDHDFRLMLNTVVPASTVGERVAVDDEVRVGETVPVDA</sequence>